<feature type="binding site" evidence="14">
    <location>
        <position position="266"/>
    </location>
    <ligand>
        <name>NAD(+)</name>
        <dbReference type="ChEBI" id="CHEBI:57540"/>
    </ligand>
</feature>
<gene>
    <name evidence="19" type="primary">lpdA</name>
    <name evidence="19" type="ORF">BR63_14105</name>
</gene>
<feature type="binding site" evidence="14">
    <location>
        <begin position="312"/>
        <end position="315"/>
    </location>
    <ligand>
        <name>FAD</name>
        <dbReference type="ChEBI" id="CHEBI:57692"/>
    </ligand>
</feature>
<evidence type="ECO:0000256" key="16">
    <source>
        <dbReference type="RuleBase" id="RU003692"/>
    </source>
</evidence>
<evidence type="ECO:0000256" key="5">
    <source>
        <dbReference type="ARBA" id="ARBA00022490"/>
    </source>
</evidence>
<dbReference type="InterPro" id="IPR023753">
    <property type="entry name" value="FAD/NAD-binding_dom"/>
</dbReference>
<comment type="subcellular location">
    <subcellularLocation>
        <location evidence="1">Cytoplasm</location>
    </subcellularLocation>
</comment>
<dbReference type="PANTHER" id="PTHR22912">
    <property type="entry name" value="DISULFIDE OXIDOREDUCTASE"/>
    <property type="match status" value="1"/>
</dbReference>
<dbReference type="NCBIfam" id="TIGR01350">
    <property type="entry name" value="lipoamide_DH"/>
    <property type="match status" value="1"/>
</dbReference>
<dbReference type="Proteomes" id="UP000515847">
    <property type="component" value="Chromosome"/>
</dbReference>
<reference evidence="19 20" key="1">
    <citation type="journal article" date="2019" name="Front. Microbiol.">
        <title>Thermoanaerosceptrum fracticalcis gen. nov. sp. nov., a Novel Fumarate-Fermenting Microorganism From a Deep Fractured Carbonate Aquifer of the US Great Basin.</title>
        <authorList>
            <person name="Hamilton-Brehm S.D."/>
            <person name="Stewart L.E."/>
            <person name="Zavarin M."/>
            <person name="Caldwell M."/>
            <person name="Lawson P.A."/>
            <person name="Onstott T.C."/>
            <person name="Grzymski J."/>
            <person name="Neveux I."/>
            <person name="Lollar B.S."/>
            <person name="Russell C.E."/>
            <person name="Moser D.P."/>
        </authorList>
    </citation>
    <scope>NUCLEOTIDE SEQUENCE [LARGE SCALE GENOMIC DNA]</scope>
    <source>
        <strain evidence="19 20">DRI-13</strain>
    </source>
</reference>
<keyword evidence="9 14" id="KW-0520">NAD</keyword>
<evidence type="ECO:0000256" key="2">
    <source>
        <dbReference type="ARBA" id="ARBA00007532"/>
    </source>
</evidence>
<dbReference type="Gene3D" id="3.30.390.30">
    <property type="match status" value="1"/>
</dbReference>
<dbReference type="OrthoDB" id="9807946at2"/>
<keyword evidence="7 14" id="KW-0274">FAD</keyword>
<evidence type="ECO:0000256" key="15">
    <source>
        <dbReference type="PIRSR" id="PIRSR000350-4"/>
    </source>
</evidence>
<evidence type="ECO:0000256" key="1">
    <source>
        <dbReference type="ARBA" id="ARBA00004496"/>
    </source>
</evidence>
<dbReference type="InterPro" id="IPR050151">
    <property type="entry name" value="Class-I_Pyr_Nuc-Dis_Oxidored"/>
</dbReference>
<evidence type="ECO:0000313" key="19">
    <source>
        <dbReference type="EMBL" id="QNB47323.1"/>
    </source>
</evidence>
<evidence type="ECO:0000256" key="11">
    <source>
        <dbReference type="ARBA" id="ARBA00023284"/>
    </source>
</evidence>
<evidence type="ECO:0000256" key="9">
    <source>
        <dbReference type="ARBA" id="ARBA00023027"/>
    </source>
</evidence>
<dbReference type="Pfam" id="PF02852">
    <property type="entry name" value="Pyr_redox_dim"/>
    <property type="match status" value="1"/>
</dbReference>
<dbReference type="InterPro" id="IPR004099">
    <property type="entry name" value="Pyr_nucl-diS_OxRdtase_dimer"/>
</dbReference>
<protein>
    <recommendedName>
        <fullName evidence="4 16">Dihydrolipoyl dehydrogenase</fullName>
        <ecNumber evidence="3 16">1.8.1.4</ecNumber>
    </recommendedName>
</protein>
<evidence type="ECO:0000259" key="17">
    <source>
        <dbReference type="Pfam" id="PF02852"/>
    </source>
</evidence>
<comment type="miscellaneous">
    <text evidence="16">The active site is a redox-active disulfide bond.</text>
</comment>
<comment type="similarity">
    <text evidence="2 16">Belongs to the class-I pyridine nucleotide-disulfide oxidoreductase family.</text>
</comment>
<dbReference type="EMBL" id="CP045798">
    <property type="protein sequence ID" value="QNB47323.1"/>
    <property type="molecule type" value="Genomic_DNA"/>
</dbReference>
<feature type="binding site" evidence="14">
    <location>
        <position position="49"/>
    </location>
    <ligand>
        <name>FAD</name>
        <dbReference type="ChEBI" id="CHEBI:57692"/>
    </ligand>
</feature>
<feature type="domain" description="FAD/NAD(P)-binding" evidence="18">
    <location>
        <begin position="4"/>
        <end position="321"/>
    </location>
</feature>
<keyword evidence="14" id="KW-0547">Nucleotide-binding</keyword>
<dbReference type="GO" id="GO:0050660">
    <property type="term" value="F:flavin adenine dinucleotide binding"/>
    <property type="evidence" value="ECO:0007669"/>
    <property type="project" value="InterPro"/>
</dbReference>
<evidence type="ECO:0000313" key="20">
    <source>
        <dbReference type="Proteomes" id="UP000515847"/>
    </source>
</evidence>
<dbReference type="Pfam" id="PF07992">
    <property type="entry name" value="Pyr_redox_2"/>
    <property type="match status" value="1"/>
</dbReference>
<dbReference type="PIRSF" id="PIRSF000350">
    <property type="entry name" value="Mercury_reductase_MerA"/>
    <property type="match status" value="1"/>
</dbReference>
<evidence type="ECO:0000256" key="14">
    <source>
        <dbReference type="PIRSR" id="PIRSR000350-3"/>
    </source>
</evidence>
<keyword evidence="5" id="KW-0963">Cytoplasm</keyword>
<dbReference type="KEGG" id="tfr:BR63_14105"/>
<dbReference type="FunFam" id="3.30.390.30:FF:000001">
    <property type="entry name" value="Dihydrolipoyl dehydrogenase"/>
    <property type="match status" value="1"/>
</dbReference>
<feature type="active site" description="Proton acceptor" evidence="13">
    <location>
        <position position="438"/>
    </location>
</feature>
<evidence type="ECO:0000256" key="4">
    <source>
        <dbReference type="ARBA" id="ARBA00016961"/>
    </source>
</evidence>
<keyword evidence="20" id="KW-1185">Reference proteome</keyword>
<comment type="cofactor">
    <cofactor evidence="14 16">
        <name>FAD</name>
        <dbReference type="ChEBI" id="CHEBI:57692"/>
    </cofactor>
    <text evidence="14 16">Binds 1 FAD per subunit.</text>
</comment>
<dbReference type="GO" id="GO:0006103">
    <property type="term" value="P:2-oxoglutarate metabolic process"/>
    <property type="evidence" value="ECO:0007669"/>
    <property type="project" value="TreeGrafter"/>
</dbReference>
<dbReference type="PANTHER" id="PTHR22912:SF217">
    <property type="entry name" value="DIHYDROLIPOYL DEHYDROGENASE"/>
    <property type="match status" value="1"/>
</dbReference>
<proteinExistence type="inferred from homology"/>
<evidence type="ECO:0000259" key="18">
    <source>
        <dbReference type="Pfam" id="PF07992"/>
    </source>
</evidence>
<dbReference type="InterPro" id="IPR012999">
    <property type="entry name" value="Pyr_OxRdtase_I_AS"/>
</dbReference>
<dbReference type="SUPFAM" id="SSF51905">
    <property type="entry name" value="FAD/NAD(P)-binding domain"/>
    <property type="match status" value="1"/>
</dbReference>
<dbReference type="AlphaFoldDB" id="A0A7G6E5G9"/>
<keyword evidence="10" id="KW-1015">Disulfide bond</keyword>
<feature type="disulfide bond" description="Redox-active" evidence="15">
    <location>
        <begin position="40"/>
        <end position="45"/>
    </location>
</feature>
<name>A0A7G6E5G9_THEFR</name>
<dbReference type="PRINTS" id="PR00368">
    <property type="entry name" value="FADPNR"/>
</dbReference>
<dbReference type="InterPro" id="IPR001100">
    <property type="entry name" value="Pyr_nuc-diS_OxRdtase"/>
</dbReference>
<keyword evidence="6 16" id="KW-0285">Flavoprotein</keyword>
<dbReference type="Gene3D" id="3.50.50.60">
    <property type="entry name" value="FAD/NAD(P)-binding domain"/>
    <property type="match status" value="2"/>
</dbReference>
<keyword evidence="8 16" id="KW-0560">Oxidoreductase</keyword>
<dbReference type="InterPro" id="IPR006258">
    <property type="entry name" value="Lipoamide_DH"/>
</dbReference>
<feature type="binding site" evidence="14">
    <location>
        <position position="306"/>
    </location>
    <ligand>
        <name>FAD</name>
        <dbReference type="ChEBI" id="CHEBI:57692"/>
    </ligand>
</feature>
<evidence type="ECO:0000256" key="6">
    <source>
        <dbReference type="ARBA" id="ARBA00022630"/>
    </source>
</evidence>
<evidence type="ECO:0000256" key="10">
    <source>
        <dbReference type="ARBA" id="ARBA00023157"/>
    </source>
</evidence>
<sequence length="468" mass="49521">MRKRIVIIGGGPGGYVAAIRGAQLGAEVHLVESDRLGGTCLNIGCIPTKTLLHTAELYRIVKNGAKIGLKTDGLRVEWPVLMKRKEAVVNSLVQGVTALLKANKVAVYKGHAVLQDERTVKIDAPTPQTLSADAIILGVGSVPVKPPFPGADLPNVLDSTAALSLPEIPSSLVIIGGGVIGTEFAALYNSLGTKVTVVEMLPEILPAVDGQIVSVIKKDLSSRGVDFLTEARLSEVRDAKKGLTAKVLTGQNQLEINGEYVLVAVGRRPNTENLGLESVGVKTEKGAILVNEHFETNVPGIYAIGDCNAQTMLAHVASAQGIRAVEHALGYRSFYNRKVLPYCIYTSPEVAGVGLTEEQARNQGLSYRTGIFPLAGNGKSIIEHCENGLVKIIADTKYKEILGVHIVGPHATDLIAEGALAISLEATVEELIALIHAHPTISEAVAEAAHAVIGNPIHWPPGVKKDIM</sequence>
<dbReference type="InterPro" id="IPR036188">
    <property type="entry name" value="FAD/NAD-bd_sf"/>
</dbReference>
<comment type="catalytic activity">
    <reaction evidence="12 16">
        <text>N(6)-[(R)-dihydrolipoyl]-L-lysyl-[protein] + NAD(+) = N(6)-[(R)-lipoyl]-L-lysyl-[protein] + NADH + H(+)</text>
        <dbReference type="Rhea" id="RHEA:15045"/>
        <dbReference type="Rhea" id="RHEA-COMP:10474"/>
        <dbReference type="Rhea" id="RHEA-COMP:10475"/>
        <dbReference type="ChEBI" id="CHEBI:15378"/>
        <dbReference type="ChEBI" id="CHEBI:57540"/>
        <dbReference type="ChEBI" id="CHEBI:57945"/>
        <dbReference type="ChEBI" id="CHEBI:83099"/>
        <dbReference type="ChEBI" id="CHEBI:83100"/>
        <dbReference type="EC" id="1.8.1.4"/>
    </reaction>
</comment>
<evidence type="ECO:0000256" key="12">
    <source>
        <dbReference type="ARBA" id="ARBA00049187"/>
    </source>
</evidence>
<dbReference type="SUPFAM" id="SSF55424">
    <property type="entry name" value="FAD/NAD-linked reductases, dimerisation (C-terminal) domain"/>
    <property type="match status" value="1"/>
</dbReference>
<evidence type="ECO:0000256" key="3">
    <source>
        <dbReference type="ARBA" id="ARBA00012608"/>
    </source>
</evidence>
<organism evidence="19 20">
    <name type="scientific">Thermanaerosceptrum fracticalcis</name>
    <dbReference type="NCBI Taxonomy" id="1712410"/>
    <lineage>
        <taxon>Bacteria</taxon>
        <taxon>Bacillati</taxon>
        <taxon>Bacillota</taxon>
        <taxon>Clostridia</taxon>
        <taxon>Eubacteriales</taxon>
        <taxon>Peptococcaceae</taxon>
        <taxon>Thermanaerosceptrum</taxon>
    </lineage>
</organism>
<feature type="binding site" evidence="14">
    <location>
        <begin position="176"/>
        <end position="183"/>
    </location>
    <ligand>
        <name>NAD(+)</name>
        <dbReference type="ChEBI" id="CHEBI:57540"/>
    </ligand>
</feature>
<dbReference type="PROSITE" id="PS00076">
    <property type="entry name" value="PYRIDINE_REDOX_1"/>
    <property type="match status" value="1"/>
</dbReference>
<dbReference type="GO" id="GO:0004148">
    <property type="term" value="F:dihydrolipoyl dehydrogenase (NADH) activity"/>
    <property type="evidence" value="ECO:0007669"/>
    <property type="project" value="UniProtKB-EC"/>
</dbReference>
<keyword evidence="11 16" id="KW-0676">Redox-active center</keyword>
<accession>A0A7G6E5G9</accession>
<evidence type="ECO:0000256" key="13">
    <source>
        <dbReference type="PIRSR" id="PIRSR000350-2"/>
    </source>
</evidence>
<dbReference type="EC" id="1.8.1.4" evidence="3 16"/>
<feature type="domain" description="Pyridine nucleotide-disulphide oxidoreductase dimerisation" evidence="17">
    <location>
        <begin position="341"/>
        <end position="449"/>
    </location>
</feature>
<dbReference type="RefSeq" id="WP_034421310.1">
    <property type="nucleotide sequence ID" value="NZ_CP045798.1"/>
</dbReference>
<dbReference type="GO" id="GO:0005737">
    <property type="term" value="C:cytoplasm"/>
    <property type="evidence" value="ECO:0007669"/>
    <property type="project" value="UniProtKB-SubCell"/>
</dbReference>
<feature type="binding site" evidence="14">
    <location>
        <position position="199"/>
    </location>
    <ligand>
        <name>NAD(+)</name>
        <dbReference type="ChEBI" id="CHEBI:57540"/>
    </ligand>
</feature>
<evidence type="ECO:0000256" key="8">
    <source>
        <dbReference type="ARBA" id="ARBA00023002"/>
    </source>
</evidence>
<dbReference type="InterPro" id="IPR016156">
    <property type="entry name" value="FAD/NAD-linked_Rdtase_dimer_sf"/>
</dbReference>
<dbReference type="PRINTS" id="PR00411">
    <property type="entry name" value="PNDRDTASEI"/>
</dbReference>
<evidence type="ECO:0000256" key="7">
    <source>
        <dbReference type="ARBA" id="ARBA00022827"/>
    </source>
</evidence>